<reference evidence="2" key="2">
    <citation type="journal article" date="2023" name="Microbiol Resour">
        <title>Decontamination and Annotation of the Draft Genome Sequence of the Oomycete Lagenidium giganteum ARSEF 373.</title>
        <authorList>
            <person name="Morgan W.R."/>
            <person name="Tartar A."/>
        </authorList>
    </citation>
    <scope>NUCLEOTIDE SEQUENCE</scope>
    <source>
        <strain evidence="2">ARSEF 373</strain>
    </source>
</reference>
<comment type="caution">
    <text evidence="2">The sequence shown here is derived from an EMBL/GenBank/DDBJ whole genome shotgun (WGS) entry which is preliminary data.</text>
</comment>
<feature type="compositionally biased region" description="Acidic residues" evidence="1">
    <location>
        <begin position="174"/>
        <end position="183"/>
    </location>
</feature>
<dbReference type="AlphaFoldDB" id="A0AAV2ZC88"/>
<keyword evidence="3" id="KW-1185">Reference proteome</keyword>
<dbReference type="Proteomes" id="UP001146120">
    <property type="component" value="Unassembled WGS sequence"/>
</dbReference>
<evidence type="ECO:0000313" key="3">
    <source>
        <dbReference type="Proteomes" id="UP001146120"/>
    </source>
</evidence>
<evidence type="ECO:0000313" key="2">
    <source>
        <dbReference type="EMBL" id="DBA03931.1"/>
    </source>
</evidence>
<reference evidence="2" key="1">
    <citation type="submission" date="2022-11" db="EMBL/GenBank/DDBJ databases">
        <authorList>
            <person name="Morgan W.R."/>
            <person name="Tartar A."/>
        </authorList>
    </citation>
    <scope>NUCLEOTIDE SEQUENCE</scope>
    <source>
        <strain evidence="2">ARSEF 373</strain>
    </source>
</reference>
<protein>
    <submittedName>
        <fullName evidence="2">Uncharacterized protein</fullName>
    </submittedName>
</protein>
<proteinExistence type="predicted"/>
<evidence type="ECO:0000256" key="1">
    <source>
        <dbReference type="SAM" id="MobiDB-lite"/>
    </source>
</evidence>
<feature type="compositionally biased region" description="Low complexity" evidence="1">
    <location>
        <begin position="261"/>
        <end position="281"/>
    </location>
</feature>
<feature type="region of interest" description="Disordered" evidence="1">
    <location>
        <begin position="116"/>
        <end position="155"/>
    </location>
</feature>
<sequence>MSTVELPYVASARSTGSRSSLMSAGSTSSEKSYKSVRSQLSGSGYGNDDDDDDDAYGDKDEEEPQESSGNGGTALWDEVESFLSRPSPSLAALAKGENKIEQLLPTLKHERSVLRRHISGGAVDNQQSTRPRRPSVTGTTAVAKGSGKNPSKALDTKLLEEAFAYAQRIQIQNFEEDPDDDSNDALPVQQAIRSGSRTSLGSSAPSGPTGASISHAARAAGRDDGAKPKKKPAASTSSKQSVYGAAVKPTKKKSDRRLTTAREAAAAAAASSGNWDASGAAPESLDGTTNRKQPGMDPQVVQSLVSNFQQGTTLDELRKELAASQQSMAFSRMVIQDAAKSFFAGKLQ</sequence>
<organism evidence="2 3">
    <name type="scientific">Lagenidium giganteum</name>
    <dbReference type="NCBI Taxonomy" id="4803"/>
    <lineage>
        <taxon>Eukaryota</taxon>
        <taxon>Sar</taxon>
        <taxon>Stramenopiles</taxon>
        <taxon>Oomycota</taxon>
        <taxon>Peronosporomycetes</taxon>
        <taxon>Pythiales</taxon>
        <taxon>Pythiaceae</taxon>
    </lineage>
</organism>
<name>A0AAV2ZC88_9STRA</name>
<feature type="compositionally biased region" description="Low complexity" evidence="1">
    <location>
        <begin position="198"/>
        <end position="219"/>
    </location>
</feature>
<dbReference type="EMBL" id="DAKRPA010000013">
    <property type="protein sequence ID" value="DBA03931.1"/>
    <property type="molecule type" value="Genomic_DNA"/>
</dbReference>
<feature type="region of interest" description="Disordered" evidence="1">
    <location>
        <begin position="170"/>
        <end position="296"/>
    </location>
</feature>
<accession>A0AAV2ZC88</accession>
<feature type="compositionally biased region" description="Acidic residues" evidence="1">
    <location>
        <begin position="47"/>
        <end position="65"/>
    </location>
</feature>
<feature type="compositionally biased region" description="Polar residues" evidence="1">
    <location>
        <begin position="12"/>
        <end position="42"/>
    </location>
</feature>
<gene>
    <name evidence="2" type="ORF">N0F65_010584</name>
</gene>
<feature type="region of interest" description="Disordered" evidence="1">
    <location>
        <begin position="1"/>
        <end position="81"/>
    </location>
</feature>